<dbReference type="PANTHER" id="PTHR23324:SF83">
    <property type="entry name" value="SEC14-LIKE PROTEIN 2"/>
    <property type="match status" value="1"/>
</dbReference>
<feature type="domain" description="CRAL-TRIO" evidence="2">
    <location>
        <begin position="129"/>
        <end position="308"/>
    </location>
</feature>
<dbReference type="OMA" id="YHERQER"/>
<dbReference type="InterPro" id="IPR051064">
    <property type="entry name" value="SEC14/CRAL-TRIO_domain"/>
</dbReference>
<proteinExistence type="predicted"/>
<keyword evidence="6" id="KW-1185">Reference proteome</keyword>
<evidence type="ECO:0000313" key="3">
    <source>
        <dbReference type="EMBL" id="KAA0157041.1"/>
    </source>
</evidence>
<accession>A0A5A8CZ27</accession>
<comment type="caution">
    <text evidence="3">The sequence shown here is derived from an EMBL/GenBank/DDBJ whole genome shotgun (WGS) entry which is preliminary data.</text>
</comment>
<dbReference type="Proteomes" id="UP000323011">
    <property type="component" value="Unassembled WGS sequence"/>
</dbReference>
<dbReference type="SMART" id="SM00516">
    <property type="entry name" value="SEC14"/>
    <property type="match status" value="1"/>
</dbReference>
<protein>
    <recommendedName>
        <fullName evidence="2">CRAL-TRIO domain-containing protein</fullName>
    </recommendedName>
</protein>
<dbReference type="AlphaFoldDB" id="A0A5A8CZ27"/>
<feature type="region of interest" description="Disordered" evidence="1">
    <location>
        <begin position="474"/>
        <end position="513"/>
    </location>
</feature>
<reference evidence="6 7" key="1">
    <citation type="submission" date="2019-07" db="EMBL/GenBank/DDBJ databases">
        <title>Genomes of Cafeteria roenbergensis.</title>
        <authorList>
            <person name="Fischer M.G."/>
            <person name="Hackl T."/>
            <person name="Roman M."/>
        </authorList>
    </citation>
    <scope>NUCLEOTIDE SEQUENCE [LARGE SCALE GENOMIC DNA]</scope>
    <source>
        <strain evidence="3 6">BVI</strain>
        <strain evidence="4 8">Cflag</strain>
        <strain evidence="5 7">RCC970-E3</strain>
    </source>
</reference>
<dbReference type="Gene3D" id="3.40.525.10">
    <property type="entry name" value="CRAL-TRIO lipid binding domain"/>
    <property type="match status" value="1"/>
</dbReference>
<feature type="compositionally biased region" description="Low complexity" evidence="1">
    <location>
        <begin position="499"/>
        <end position="513"/>
    </location>
</feature>
<dbReference type="EMBL" id="VLTN01000002">
    <property type="protein sequence ID" value="KAA0157041.1"/>
    <property type="molecule type" value="Genomic_DNA"/>
</dbReference>
<dbReference type="InterPro" id="IPR001251">
    <property type="entry name" value="CRAL-TRIO_dom"/>
</dbReference>
<evidence type="ECO:0000313" key="8">
    <source>
        <dbReference type="Proteomes" id="UP000325113"/>
    </source>
</evidence>
<dbReference type="InterPro" id="IPR036273">
    <property type="entry name" value="CRAL/TRIO_N_dom_sf"/>
</dbReference>
<dbReference type="EMBL" id="VLTM01000001">
    <property type="protein sequence ID" value="KAA0168878.1"/>
    <property type="molecule type" value="Genomic_DNA"/>
</dbReference>
<evidence type="ECO:0000313" key="5">
    <source>
        <dbReference type="EMBL" id="KAA0170594.1"/>
    </source>
</evidence>
<dbReference type="Pfam" id="PF00650">
    <property type="entry name" value="CRAL_TRIO"/>
    <property type="match status" value="1"/>
</dbReference>
<dbReference type="PROSITE" id="PS50191">
    <property type="entry name" value="CRAL_TRIO"/>
    <property type="match status" value="1"/>
</dbReference>
<evidence type="ECO:0000313" key="7">
    <source>
        <dbReference type="Proteomes" id="UP000324907"/>
    </source>
</evidence>
<dbReference type="GO" id="GO:0005737">
    <property type="term" value="C:cytoplasm"/>
    <property type="evidence" value="ECO:0007669"/>
    <property type="project" value="TreeGrafter"/>
</dbReference>
<sequence length="513" mass="53095">MAAAPSTAAAAAAGDELVELTTTQLEAVKAAVAATRPEGEPPSLSTAAEAGPELVNDLGFTEGEWAEIVAMRKRVADVRASAHWRTAQVYHRFLVARKHDADKAEAMYRAAMAWRESSGADRLLWEYTEPKLMAEYFASGLVGVDRSGYPVLVERIGALDLAGLGAAMGPSAFLKWVAWYHERQERAMAAASAAATEQLGRPVSRHKMTVIVDLKGITLSHLSSATMSVLKRRTALEEANYPEVVRRVFIVRAPAIFAGAWTLVKTFVDAGTRAKMSLMATGYLPTVEEIVPRDRIPAFVGGDFRDGEDDECATSIGLGGAVPRAFLVGPDGEADSHTVPAGATLALAFTVPRGATLRVRWACPAGDTFRAGVVGEAPGTVSAACGAVGDESVEGPAADVGPAGTLRIRAVPPASSAEIPPVPSSVAAGATGLVTVVGPSAKATDGETPGEGASVTLAWTSTAWVSSQQLEVRAEARWEADSTGDASKRGAEAERDAEAGPAAAAAAGAAAPS</sequence>
<evidence type="ECO:0000259" key="2">
    <source>
        <dbReference type="PROSITE" id="PS50191"/>
    </source>
</evidence>
<evidence type="ECO:0000313" key="6">
    <source>
        <dbReference type="Proteomes" id="UP000323011"/>
    </source>
</evidence>
<evidence type="ECO:0000256" key="1">
    <source>
        <dbReference type="SAM" id="MobiDB-lite"/>
    </source>
</evidence>
<dbReference type="SUPFAM" id="SSF52087">
    <property type="entry name" value="CRAL/TRIO domain"/>
    <property type="match status" value="1"/>
</dbReference>
<dbReference type="EMBL" id="VLTL01000012">
    <property type="protein sequence ID" value="KAA0170594.1"/>
    <property type="molecule type" value="Genomic_DNA"/>
</dbReference>
<dbReference type="Proteomes" id="UP000324907">
    <property type="component" value="Unassembled WGS sequence"/>
</dbReference>
<dbReference type="PANTHER" id="PTHR23324">
    <property type="entry name" value="SEC14 RELATED PROTEIN"/>
    <property type="match status" value="1"/>
</dbReference>
<evidence type="ECO:0000313" key="4">
    <source>
        <dbReference type="EMBL" id="KAA0168878.1"/>
    </source>
</evidence>
<gene>
    <name evidence="5" type="ORF">FNF28_01356</name>
    <name evidence="3" type="ORF">FNF29_00393</name>
    <name evidence="4" type="ORF">FNF31_00039</name>
</gene>
<organism evidence="3 6">
    <name type="scientific">Cafeteria roenbergensis</name>
    <name type="common">Marine flagellate</name>
    <dbReference type="NCBI Taxonomy" id="33653"/>
    <lineage>
        <taxon>Eukaryota</taxon>
        <taxon>Sar</taxon>
        <taxon>Stramenopiles</taxon>
        <taxon>Bigyra</taxon>
        <taxon>Opalozoa</taxon>
        <taxon>Bicosoecida</taxon>
        <taxon>Cafeteriaceae</taxon>
        <taxon>Cafeteria</taxon>
    </lineage>
</organism>
<name>A0A5A8CZ27_CAFRO</name>
<dbReference type="InterPro" id="IPR036865">
    <property type="entry name" value="CRAL-TRIO_dom_sf"/>
</dbReference>
<dbReference type="SUPFAM" id="SSF46938">
    <property type="entry name" value="CRAL/TRIO N-terminal domain"/>
    <property type="match status" value="1"/>
</dbReference>
<dbReference type="CDD" id="cd00170">
    <property type="entry name" value="SEC14"/>
    <property type="match status" value="1"/>
</dbReference>
<feature type="compositionally biased region" description="Basic and acidic residues" evidence="1">
    <location>
        <begin position="474"/>
        <end position="498"/>
    </location>
</feature>
<dbReference type="Proteomes" id="UP000325113">
    <property type="component" value="Unassembled WGS sequence"/>
</dbReference>